<proteinExistence type="predicted"/>
<protein>
    <submittedName>
        <fullName evidence="1">Uncharacterized protein</fullName>
    </submittedName>
</protein>
<dbReference type="RefSeq" id="WP_279250152.1">
    <property type="nucleotide sequence ID" value="NZ_SHNO01000001.1"/>
</dbReference>
<evidence type="ECO:0000313" key="1">
    <source>
        <dbReference type="EMBL" id="MCX2978454.1"/>
    </source>
</evidence>
<evidence type="ECO:0000313" key="2">
    <source>
        <dbReference type="Proteomes" id="UP001143304"/>
    </source>
</evidence>
<organism evidence="1 2">
    <name type="scientific">Candidatus Marimicrobium litorale</name>
    <dbReference type="NCBI Taxonomy" id="2518991"/>
    <lineage>
        <taxon>Bacteria</taxon>
        <taxon>Pseudomonadati</taxon>
        <taxon>Pseudomonadota</taxon>
        <taxon>Gammaproteobacteria</taxon>
        <taxon>Cellvibrionales</taxon>
        <taxon>Halieaceae</taxon>
        <taxon>Marimicrobium</taxon>
    </lineage>
</organism>
<sequence>MSANKLLLLVYMVLMAPIVIAESAYELHGLSSRMTFSAALEQAKALGGACEVQTVRKGESIQARCDYLVCRGSGEGEGCPDGQDSTAPDLFGEPVSSIWMDAEDDNAMVKRIALVIDGDINAVEQHFREKHGKPFNDTSLLEHSWTNEVRIHWASGSDNLGLQRLRSSITLFTNPEPADIGSGSP</sequence>
<name>A0ABT3T8S9_9GAMM</name>
<dbReference type="EMBL" id="SHNO01000001">
    <property type="protein sequence ID" value="MCX2978454.1"/>
    <property type="molecule type" value="Genomic_DNA"/>
</dbReference>
<keyword evidence="2" id="KW-1185">Reference proteome</keyword>
<comment type="caution">
    <text evidence="1">The sequence shown here is derived from an EMBL/GenBank/DDBJ whole genome shotgun (WGS) entry which is preliminary data.</text>
</comment>
<reference evidence="1" key="1">
    <citation type="submission" date="2019-02" db="EMBL/GenBank/DDBJ databases">
        <authorList>
            <person name="Li S.-H."/>
        </authorList>
    </citation>
    <scope>NUCLEOTIDE SEQUENCE</scope>
    <source>
        <strain evidence="1">IMCC11814</strain>
    </source>
</reference>
<dbReference type="Proteomes" id="UP001143304">
    <property type="component" value="Unassembled WGS sequence"/>
</dbReference>
<accession>A0ABT3T8S9</accession>
<gene>
    <name evidence="1" type="ORF">EYC82_13895</name>
</gene>